<keyword evidence="3" id="KW-0378">Hydrolase</keyword>
<evidence type="ECO:0000256" key="1">
    <source>
        <dbReference type="ARBA" id="ARBA00011073"/>
    </source>
</evidence>
<name>A0A1Y2GSY6_9FUNG</name>
<dbReference type="GO" id="GO:0004252">
    <property type="term" value="F:serine-type endopeptidase activity"/>
    <property type="evidence" value="ECO:0007669"/>
    <property type="project" value="InterPro"/>
</dbReference>
<evidence type="ECO:0000256" key="2">
    <source>
        <dbReference type="ARBA" id="ARBA00022670"/>
    </source>
</evidence>
<evidence type="ECO:0000313" key="8">
    <source>
        <dbReference type="EMBL" id="ORZ21905.1"/>
    </source>
</evidence>
<dbReference type="InterPro" id="IPR015500">
    <property type="entry name" value="Peptidase_S8_subtilisin-rel"/>
</dbReference>
<dbReference type="SUPFAM" id="SSF52743">
    <property type="entry name" value="Subtilisin-like"/>
    <property type="match status" value="1"/>
</dbReference>
<feature type="region of interest" description="Disordered" evidence="6">
    <location>
        <begin position="64"/>
        <end position="83"/>
    </location>
</feature>
<feature type="compositionally biased region" description="Basic and acidic residues" evidence="6">
    <location>
        <begin position="67"/>
        <end position="77"/>
    </location>
</feature>
<dbReference type="InterPro" id="IPR022398">
    <property type="entry name" value="Peptidase_S8_His-AS"/>
</dbReference>
<protein>
    <submittedName>
        <fullName evidence="8">Peptidase S8/S53 domain-containing protein</fullName>
    </submittedName>
</protein>
<dbReference type="PRINTS" id="PR00723">
    <property type="entry name" value="SUBTILISIN"/>
</dbReference>
<dbReference type="EMBL" id="MCFF01000011">
    <property type="protein sequence ID" value="ORZ21905.1"/>
    <property type="molecule type" value="Genomic_DNA"/>
</dbReference>
<reference evidence="8 9" key="1">
    <citation type="submission" date="2016-07" db="EMBL/GenBank/DDBJ databases">
        <title>Pervasive Adenine N6-methylation of Active Genes in Fungi.</title>
        <authorList>
            <consortium name="DOE Joint Genome Institute"/>
            <person name="Mondo S.J."/>
            <person name="Dannebaum R.O."/>
            <person name="Kuo R.C."/>
            <person name="Labutti K."/>
            <person name="Haridas S."/>
            <person name="Kuo A."/>
            <person name="Salamov A."/>
            <person name="Ahrendt S.R."/>
            <person name="Lipzen A."/>
            <person name="Sullivan W."/>
            <person name="Andreopoulos W.B."/>
            <person name="Clum A."/>
            <person name="Lindquist E."/>
            <person name="Daum C."/>
            <person name="Ramamoorthy G.K."/>
            <person name="Gryganskyi A."/>
            <person name="Culley D."/>
            <person name="Magnuson J.K."/>
            <person name="James T.Y."/>
            <person name="O'Malley M.A."/>
            <person name="Stajich J.E."/>
            <person name="Spatafora J.W."/>
            <person name="Visel A."/>
            <person name="Grigoriev I.V."/>
        </authorList>
    </citation>
    <scope>NUCLEOTIDE SEQUENCE [LARGE SCALE GENOMIC DNA]</scope>
    <source>
        <strain evidence="8 9">NRRL 3116</strain>
    </source>
</reference>
<keyword evidence="2" id="KW-0645">Protease</keyword>
<dbReference type="GO" id="GO:0005615">
    <property type="term" value="C:extracellular space"/>
    <property type="evidence" value="ECO:0007669"/>
    <property type="project" value="TreeGrafter"/>
</dbReference>
<dbReference type="InterPro" id="IPR036852">
    <property type="entry name" value="Peptidase_S8/S53_dom_sf"/>
</dbReference>
<dbReference type="PANTHER" id="PTHR43806">
    <property type="entry name" value="PEPTIDASE S8"/>
    <property type="match status" value="1"/>
</dbReference>
<evidence type="ECO:0000256" key="3">
    <source>
        <dbReference type="ARBA" id="ARBA00022801"/>
    </source>
</evidence>
<comment type="similarity">
    <text evidence="1 5">Belongs to the peptidase S8 family.</text>
</comment>
<evidence type="ECO:0000259" key="7">
    <source>
        <dbReference type="Pfam" id="PF00082"/>
    </source>
</evidence>
<dbReference type="InterPro" id="IPR050131">
    <property type="entry name" value="Peptidase_S8_subtilisin-like"/>
</dbReference>
<dbReference type="AlphaFoldDB" id="A0A1Y2GSY6"/>
<dbReference type="Pfam" id="PF00082">
    <property type="entry name" value="Peptidase_S8"/>
    <property type="match status" value="1"/>
</dbReference>
<keyword evidence="4" id="KW-0720">Serine protease</keyword>
<dbReference type="GeneID" id="33562303"/>
<comment type="caution">
    <text evidence="8">The sequence shown here is derived from an EMBL/GenBank/DDBJ whole genome shotgun (WGS) entry which is preliminary data.</text>
</comment>
<keyword evidence="9" id="KW-1185">Reference proteome</keyword>
<feature type="domain" description="Peptidase S8/S53" evidence="7">
    <location>
        <begin position="23"/>
        <end position="129"/>
    </location>
</feature>
<proteinExistence type="inferred from homology"/>
<evidence type="ECO:0000256" key="5">
    <source>
        <dbReference type="PROSITE-ProRule" id="PRU01240"/>
    </source>
</evidence>
<dbReference type="GO" id="GO:0006508">
    <property type="term" value="P:proteolysis"/>
    <property type="evidence" value="ECO:0007669"/>
    <property type="project" value="UniProtKB-KW"/>
</dbReference>
<sequence>PHLQSAHILTGVTAVHQKLNLTGKGIKVGIIDTGIDYTHPALGGCFGPGCKVAYGHDFVGDDYDSGNPEKDIPKPDNDPMDCGGHGTHVAGIVAARNEGPDTLGPQGFVGVAPDVTLGAYRVFGCGGDVSDDVLLAAL</sequence>
<accession>A0A1Y2GSY6</accession>
<dbReference type="InterPro" id="IPR000209">
    <property type="entry name" value="Peptidase_S8/S53_dom"/>
</dbReference>
<evidence type="ECO:0000256" key="4">
    <source>
        <dbReference type="ARBA" id="ARBA00022825"/>
    </source>
</evidence>
<dbReference type="STRING" id="64571.A0A1Y2GSY6"/>
<dbReference type="RefSeq" id="XP_021883156.1">
    <property type="nucleotide sequence ID" value="XM_022020459.1"/>
</dbReference>
<dbReference type="InParanoid" id="A0A1Y2GSY6"/>
<feature type="non-terminal residue" evidence="8">
    <location>
        <position position="1"/>
    </location>
</feature>
<dbReference type="OrthoDB" id="206201at2759"/>
<dbReference type="Gene3D" id="3.40.50.200">
    <property type="entry name" value="Peptidase S8/S53 domain"/>
    <property type="match status" value="1"/>
</dbReference>
<dbReference type="Proteomes" id="UP000193648">
    <property type="component" value="Unassembled WGS sequence"/>
</dbReference>
<dbReference type="PROSITE" id="PS51892">
    <property type="entry name" value="SUBTILASE"/>
    <property type="match status" value="1"/>
</dbReference>
<comment type="caution">
    <text evidence="5">Lacks conserved residue(s) required for the propagation of feature annotation.</text>
</comment>
<organism evidence="8 9">
    <name type="scientific">Lobosporangium transversale</name>
    <dbReference type="NCBI Taxonomy" id="64571"/>
    <lineage>
        <taxon>Eukaryota</taxon>
        <taxon>Fungi</taxon>
        <taxon>Fungi incertae sedis</taxon>
        <taxon>Mucoromycota</taxon>
        <taxon>Mortierellomycotina</taxon>
        <taxon>Mortierellomycetes</taxon>
        <taxon>Mortierellales</taxon>
        <taxon>Mortierellaceae</taxon>
        <taxon>Lobosporangium</taxon>
    </lineage>
</organism>
<evidence type="ECO:0000313" key="9">
    <source>
        <dbReference type="Proteomes" id="UP000193648"/>
    </source>
</evidence>
<dbReference type="PROSITE" id="PS00136">
    <property type="entry name" value="SUBTILASE_ASP"/>
    <property type="match status" value="1"/>
</dbReference>
<dbReference type="PANTHER" id="PTHR43806:SF66">
    <property type="entry name" value="SERIN ENDOPEPTIDASE"/>
    <property type="match status" value="1"/>
</dbReference>
<dbReference type="PROSITE" id="PS00137">
    <property type="entry name" value="SUBTILASE_HIS"/>
    <property type="match status" value="1"/>
</dbReference>
<feature type="non-terminal residue" evidence="8">
    <location>
        <position position="138"/>
    </location>
</feature>
<gene>
    <name evidence="8" type="ORF">BCR41DRAFT_297614</name>
</gene>
<evidence type="ECO:0000256" key="6">
    <source>
        <dbReference type="SAM" id="MobiDB-lite"/>
    </source>
</evidence>
<dbReference type="InterPro" id="IPR023827">
    <property type="entry name" value="Peptidase_S8_Asp-AS"/>
</dbReference>